<proteinExistence type="predicted"/>
<dbReference type="AlphaFoldDB" id="A0A438F9P4"/>
<reference evidence="2 3" key="1">
    <citation type="journal article" date="2018" name="PLoS Genet.">
        <title>Population sequencing reveals clonal diversity and ancestral inbreeding in the grapevine cultivar Chardonnay.</title>
        <authorList>
            <person name="Roach M.J."/>
            <person name="Johnson D.L."/>
            <person name="Bohlmann J."/>
            <person name="van Vuuren H.J."/>
            <person name="Jones S.J."/>
            <person name="Pretorius I.S."/>
            <person name="Schmidt S.A."/>
            <person name="Borneman A.R."/>
        </authorList>
    </citation>
    <scope>NUCLEOTIDE SEQUENCE [LARGE SCALE GENOMIC DNA]</scope>
    <source>
        <strain evidence="3">cv. Chardonnay</strain>
        <tissue evidence="2">Leaf</tissue>
    </source>
</reference>
<evidence type="ECO:0000313" key="2">
    <source>
        <dbReference type="EMBL" id="RVW56680.1"/>
    </source>
</evidence>
<evidence type="ECO:0000256" key="1">
    <source>
        <dbReference type="SAM" id="MobiDB-lite"/>
    </source>
</evidence>
<sequence length="405" mass="43142">MSINKEVASSGPTGDAPEKSVDKLSRRPCHYFLKGGIQCRAPIPSTGAVQGVSSFYLDPTILHPPQYRPGADGMQHSKHAVQLDLSLLEVLFVYSLKKGKNDIFSMAAHLPSLQLVTELPDSTKGGAKGYVVVGVPGRAIGASGEAFFSKLLIGASGYVSLREAAKEGSAWGALHSERPSFLQGGATGDAEKRRALLDDRERRKGGNLAEGSGKKRFRFKRTRTSGDLNHSGPSISAAGPFGTCVEEATSINRPSSPHPDADVAEASCAAVSPPVATQWRKWGQKTGSAILRAKPSCPCTGEGAASRRPSSARNLKSGLLGGFKIDSRRPSNPFSYAELEEKLKQIPPGSTTAMPSAKMFEVVETLVSGLRGMAQQHDLFTDLLRTTDYMKAFASQQKIVKISCA</sequence>
<organism evidence="2 3">
    <name type="scientific">Vitis vinifera</name>
    <name type="common">Grape</name>
    <dbReference type="NCBI Taxonomy" id="29760"/>
    <lineage>
        <taxon>Eukaryota</taxon>
        <taxon>Viridiplantae</taxon>
        <taxon>Streptophyta</taxon>
        <taxon>Embryophyta</taxon>
        <taxon>Tracheophyta</taxon>
        <taxon>Spermatophyta</taxon>
        <taxon>Magnoliopsida</taxon>
        <taxon>eudicotyledons</taxon>
        <taxon>Gunneridae</taxon>
        <taxon>Pentapetalae</taxon>
        <taxon>rosids</taxon>
        <taxon>Vitales</taxon>
        <taxon>Vitaceae</taxon>
        <taxon>Viteae</taxon>
        <taxon>Vitis</taxon>
    </lineage>
</organism>
<dbReference type="Proteomes" id="UP000288805">
    <property type="component" value="Unassembled WGS sequence"/>
</dbReference>
<dbReference type="EMBL" id="QGNW01001073">
    <property type="protein sequence ID" value="RVW56680.1"/>
    <property type="molecule type" value="Genomic_DNA"/>
</dbReference>
<evidence type="ECO:0000313" key="3">
    <source>
        <dbReference type="Proteomes" id="UP000288805"/>
    </source>
</evidence>
<comment type="caution">
    <text evidence="2">The sequence shown here is derived from an EMBL/GenBank/DDBJ whole genome shotgun (WGS) entry which is preliminary data.</text>
</comment>
<feature type="region of interest" description="Disordered" evidence="1">
    <location>
        <begin position="199"/>
        <end position="235"/>
    </location>
</feature>
<gene>
    <name evidence="2" type="ORF">CK203_075073</name>
</gene>
<feature type="compositionally biased region" description="Basic residues" evidence="1">
    <location>
        <begin position="214"/>
        <end position="223"/>
    </location>
</feature>
<name>A0A438F9P4_VITVI</name>
<accession>A0A438F9P4</accession>
<feature type="region of interest" description="Disordered" evidence="1">
    <location>
        <begin position="1"/>
        <end position="21"/>
    </location>
</feature>
<protein>
    <submittedName>
        <fullName evidence="2">Uncharacterized protein</fullName>
    </submittedName>
</protein>